<dbReference type="Pfam" id="PF00067">
    <property type="entry name" value="p450"/>
    <property type="match status" value="1"/>
</dbReference>
<dbReference type="SUPFAM" id="SSF48264">
    <property type="entry name" value="Cytochrome P450"/>
    <property type="match status" value="1"/>
</dbReference>
<feature type="binding site" description="axial binding residue" evidence="12">
    <location>
        <position position="436"/>
    </location>
    <ligand>
        <name>heme</name>
        <dbReference type="ChEBI" id="CHEBI:30413"/>
    </ligand>
    <ligandPart>
        <name>Fe</name>
        <dbReference type="ChEBI" id="CHEBI:18248"/>
    </ligandPart>
</feature>
<protein>
    <submittedName>
        <fullName evidence="13">Putative cytochrome P450</fullName>
    </submittedName>
</protein>
<dbReference type="PANTHER" id="PTHR46206:SF5">
    <property type="entry name" value="P450, PUTATIVE (EUROFUNG)-RELATED"/>
    <property type="match status" value="1"/>
</dbReference>
<evidence type="ECO:0000256" key="8">
    <source>
        <dbReference type="ARBA" id="ARBA00023002"/>
    </source>
</evidence>
<dbReference type="InterPro" id="IPR002403">
    <property type="entry name" value="Cyt_P450_E_grp-IV"/>
</dbReference>
<comment type="subcellular location">
    <subcellularLocation>
        <location evidence="2">Membrane</location>
    </subcellularLocation>
</comment>
<sequence length="496" mass="57189">MAWELLPLGLFYLASITLALSEIYFTIKSSKGFNFFLRPFPAVSQSLQIVNDFYNGKFYRPWAPEPILVEPTRKKMTELSESPLLSQRAVYADMFGLRHTMNIAHQDEIKIMRTRSRLYALILSVRGPAQLTKLYPYLQIRLERFLNRELSPVRVHADGSMCLSLAETCRVMASRMMSVMFFGEELTSDPAFSKAIYDHPQHTVRCMALFQLMPRVMSPLVHAIVTRRGAAMKLILSRIMPIIDSETKNWTEPAGLKELTLLHVFTKETQATRDYWTPETLTQALMGLLLAASHQPWVNLHIFLYRLCANPEWQDILREEIREAQTNQPFDYHRLSQLPLLDSFMRETARLVSLDKLNIRRKALKDYTFADGTPHVPAGATVCVSSYDASHNPATYPDPENFDGRRFVDGNHKDSTHRYSDVSEHYLIWGYGSLACPGRFHATIVLKLALANILLRYHIRLEDPQMRSHWMYEAFSMPYESTKVILTPRGTAENFK</sequence>
<keyword evidence="5" id="KW-0812">Transmembrane</keyword>
<keyword evidence="9 12" id="KW-0408">Iron</keyword>
<evidence type="ECO:0000256" key="9">
    <source>
        <dbReference type="ARBA" id="ARBA00023004"/>
    </source>
</evidence>
<dbReference type="GO" id="GO:0016020">
    <property type="term" value="C:membrane"/>
    <property type="evidence" value="ECO:0007669"/>
    <property type="project" value="UniProtKB-SubCell"/>
</dbReference>
<name>A0A319EFM6_ASPSB</name>
<evidence type="ECO:0000256" key="10">
    <source>
        <dbReference type="ARBA" id="ARBA00023033"/>
    </source>
</evidence>
<dbReference type="VEuPathDB" id="FungiDB:BO78DRAFT_310762"/>
<dbReference type="GO" id="GO:0019748">
    <property type="term" value="P:secondary metabolic process"/>
    <property type="evidence" value="ECO:0007669"/>
    <property type="project" value="UniProtKB-ARBA"/>
</dbReference>
<dbReference type="PRINTS" id="PR00465">
    <property type="entry name" value="EP450IV"/>
</dbReference>
<evidence type="ECO:0000256" key="2">
    <source>
        <dbReference type="ARBA" id="ARBA00004370"/>
    </source>
</evidence>
<accession>A0A319EFM6</accession>
<evidence type="ECO:0000256" key="3">
    <source>
        <dbReference type="ARBA" id="ARBA00010617"/>
    </source>
</evidence>
<evidence type="ECO:0000256" key="4">
    <source>
        <dbReference type="ARBA" id="ARBA00022617"/>
    </source>
</evidence>
<comment type="similarity">
    <text evidence="3">Belongs to the cytochrome P450 family.</text>
</comment>
<dbReference type="PANTHER" id="PTHR46206">
    <property type="entry name" value="CYTOCHROME P450"/>
    <property type="match status" value="1"/>
</dbReference>
<evidence type="ECO:0000256" key="5">
    <source>
        <dbReference type="ARBA" id="ARBA00022692"/>
    </source>
</evidence>
<evidence type="ECO:0000256" key="11">
    <source>
        <dbReference type="ARBA" id="ARBA00023136"/>
    </source>
</evidence>
<dbReference type="OrthoDB" id="1844152at2759"/>
<keyword evidence="6 12" id="KW-0479">Metal-binding</keyword>
<organism evidence="13 14">
    <name type="scientific">Aspergillus sclerotiicarbonarius (strain CBS 121057 / IBT 28362)</name>
    <dbReference type="NCBI Taxonomy" id="1448318"/>
    <lineage>
        <taxon>Eukaryota</taxon>
        <taxon>Fungi</taxon>
        <taxon>Dikarya</taxon>
        <taxon>Ascomycota</taxon>
        <taxon>Pezizomycotina</taxon>
        <taxon>Eurotiomycetes</taxon>
        <taxon>Eurotiomycetidae</taxon>
        <taxon>Eurotiales</taxon>
        <taxon>Aspergillaceae</taxon>
        <taxon>Aspergillus</taxon>
        <taxon>Aspergillus subgen. Circumdati</taxon>
    </lineage>
</organism>
<dbReference type="InterPro" id="IPR001128">
    <property type="entry name" value="Cyt_P450"/>
</dbReference>
<keyword evidence="10" id="KW-0503">Monooxygenase</keyword>
<dbReference type="GO" id="GO:0004497">
    <property type="term" value="F:monooxygenase activity"/>
    <property type="evidence" value="ECO:0007669"/>
    <property type="project" value="UniProtKB-KW"/>
</dbReference>
<dbReference type="CDD" id="cd11041">
    <property type="entry name" value="CYP503A1-like"/>
    <property type="match status" value="1"/>
</dbReference>
<dbReference type="GO" id="GO:0005506">
    <property type="term" value="F:iron ion binding"/>
    <property type="evidence" value="ECO:0007669"/>
    <property type="project" value="InterPro"/>
</dbReference>
<dbReference type="Gene3D" id="1.10.630.10">
    <property type="entry name" value="Cytochrome P450"/>
    <property type="match status" value="1"/>
</dbReference>
<evidence type="ECO:0000256" key="7">
    <source>
        <dbReference type="ARBA" id="ARBA00022989"/>
    </source>
</evidence>
<dbReference type="EMBL" id="KZ826335">
    <property type="protein sequence ID" value="PYI08311.1"/>
    <property type="molecule type" value="Genomic_DNA"/>
</dbReference>
<keyword evidence="4 12" id="KW-0349">Heme</keyword>
<dbReference type="STRING" id="1448318.A0A319EFM6"/>
<evidence type="ECO:0000256" key="6">
    <source>
        <dbReference type="ARBA" id="ARBA00022723"/>
    </source>
</evidence>
<comment type="cofactor">
    <cofactor evidence="1 12">
        <name>heme</name>
        <dbReference type="ChEBI" id="CHEBI:30413"/>
    </cofactor>
</comment>
<gene>
    <name evidence="13" type="ORF">BO78DRAFT_310762</name>
</gene>
<dbReference type="GO" id="GO:0016705">
    <property type="term" value="F:oxidoreductase activity, acting on paired donors, with incorporation or reduction of molecular oxygen"/>
    <property type="evidence" value="ECO:0007669"/>
    <property type="project" value="InterPro"/>
</dbReference>
<evidence type="ECO:0000313" key="14">
    <source>
        <dbReference type="Proteomes" id="UP000248423"/>
    </source>
</evidence>
<evidence type="ECO:0000313" key="13">
    <source>
        <dbReference type="EMBL" id="PYI08311.1"/>
    </source>
</evidence>
<dbReference type="Proteomes" id="UP000248423">
    <property type="component" value="Unassembled WGS sequence"/>
</dbReference>
<keyword evidence="8" id="KW-0560">Oxidoreductase</keyword>
<proteinExistence type="inferred from homology"/>
<dbReference type="InterPro" id="IPR036396">
    <property type="entry name" value="Cyt_P450_sf"/>
</dbReference>
<dbReference type="GO" id="GO:0020037">
    <property type="term" value="F:heme binding"/>
    <property type="evidence" value="ECO:0007669"/>
    <property type="project" value="InterPro"/>
</dbReference>
<keyword evidence="14" id="KW-1185">Reference proteome</keyword>
<dbReference type="AlphaFoldDB" id="A0A319EFM6"/>
<evidence type="ECO:0000256" key="1">
    <source>
        <dbReference type="ARBA" id="ARBA00001971"/>
    </source>
</evidence>
<evidence type="ECO:0000256" key="12">
    <source>
        <dbReference type="PIRSR" id="PIRSR602403-1"/>
    </source>
</evidence>
<reference evidence="13 14" key="1">
    <citation type="submission" date="2018-02" db="EMBL/GenBank/DDBJ databases">
        <title>The genomes of Aspergillus section Nigri reveals drivers in fungal speciation.</title>
        <authorList>
            <consortium name="DOE Joint Genome Institute"/>
            <person name="Vesth T.C."/>
            <person name="Nybo J."/>
            <person name="Theobald S."/>
            <person name="Brandl J."/>
            <person name="Frisvad J.C."/>
            <person name="Nielsen K.F."/>
            <person name="Lyhne E.K."/>
            <person name="Kogle M.E."/>
            <person name="Kuo A."/>
            <person name="Riley R."/>
            <person name="Clum A."/>
            <person name="Nolan M."/>
            <person name="Lipzen A."/>
            <person name="Salamov A."/>
            <person name="Henrissat B."/>
            <person name="Wiebenga A."/>
            <person name="De vries R.P."/>
            <person name="Grigoriev I.V."/>
            <person name="Mortensen U.H."/>
            <person name="Andersen M.R."/>
            <person name="Baker S.E."/>
        </authorList>
    </citation>
    <scope>NUCLEOTIDE SEQUENCE [LARGE SCALE GENOMIC DNA]</scope>
    <source>
        <strain evidence="13 14">CBS 121057</strain>
    </source>
</reference>
<keyword evidence="11" id="KW-0472">Membrane</keyword>
<keyword evidence="7" id="KW-1133">Transmembrane helix</keyword>